<dbReference type="PANTHER" id="PTHR34215:SF1">
    <property type="entry name" value="YLXR DOMAIN-CONTAINING PROTEIN"/>
    <property type="match status" value="1"/>
</dbReference>
<reference evidence="3 4" key="1">
    <citation type="journal article" date="2014" name="Genome Announc.">
        <title>Complete Genome Sequence of Hyphomicrobium nitrativorans Strain NL23, a Denitrifying Bacterium Isolated from Biofilm of a Methanol-Fed Denitrification System Treating Seawater at the Montreal Biodome.</title>
        <authorList>
            <person name="Martineau C."/>
            <person name="Villeneuve C."/>
            <person name="Mauffrey F."/>
            <person name="Villemur R."/>
        </authorList>
    </citation>
    <scope>NUCLEOTIDE SEQUENCE [LARGE SCALE GENOMIC DNA]</scope>
    <source>
        <strain evidence="3">NL23</strain>
    </source>
</reference>
<dbReference type="InterPro" id="IPR037465">
    <property type="entry name" value="YlxR"/>
</dbReference>
<dbReference type="EMBL" id="CP006912">
    <property type="protein sequence ID" value="AHB48289.1"/>
    <property type="molecule type" value="Genomic_DNA"/>
</dbReference>
<evidence type="ECO:0000256" key="1">
    <source>
        <dbReference type="SAM" id="MobiDB-lite"/>
    </source>
</evidence>
<dbReference type="Gene3D" id="3.30.1230.10">
    <property type="entry name" value="YlxR-like"/>
    <property type="match status" value="1"/>
</dbReference>
<dbReference type="InterPro" id="IPR035931">
    <property type="entry name" value="YlxR-like_sf"/>
</dbReference>
<feature type="region of interest" description="Disordered" evidence="1">
    <location>
        <begin position="1"/>
        <end position="29"/>
    </location>
</feature>
<dbReference type="NCBIfam" id="NF006622">
    <property type="entry name" value="PRK09190.1"/>
    <property type="match status" value="1"/>
</dbReference>
<dbReference type="Proteomes" id="UP000018542">
    <property type="component" value="Chromosome"/>
</dbReference>
<dbReference type="SUPFAM" id="SSF64376">
    <property type="entry name" value="YlxR-like"/>
    <property type="match status" value="1"/>
</dbReference>
<name>V5SEA9_9HYPH</name>
<dbReference type="STRING" id="1029756.W911_07620"/>
<evidence type="ECO:0000313" key="3">
    <source>
        <dbReference type="EMBL" id="AHB48289.1"/>
    </source>
</evidence>
<dbReference type="PANTHER" id="PTHR34215">
    <property type="entry name" value="BLL0784 PROTEIN"/>
    <property type="match status" value="1"/>
</dbReference>
<gene>
    <name evidence="3" type="ORF">W911_07620</name>
</gene>
<sequence>MANRLSHSDDAEPGRNGPGAARARPRRGEDGERRCVLRREVCDPDHLIRFVVDPEGEIVPDLARRLPGRGVWVTADKASVAEAARINAFARSLKRAVRVDPALAERVDGLIEKRVLEALALANKAGLVTIGFQKVETLIAADSALVLIQAHDASEGGREKLTRKFAAIARAKGLEPALVTSLSTEQLSLAMGRSNVVHAALIHGGAAQRFLTEAERMMRYRSGSAVSAEPKNAQNLEV</sequence>
<dbReference type="InterPro" id="IPR029064">
    <property type="entry name" value="Ribosomal_eL30-like_sf"/>
</dbReference>
<dbReference type="HOGENOM" id="CLU_091016_1_0_5"/>
<feature type="domain" description="YlxR" evidence="2">
    <location>
        <begin position="33"/>
        <end position="107"/>
    </location>
</feature>
<proteinExistence type="predicted"/>
<protein>
    <recommendedName>
        <fullName evidence="2">YlxR domain-containing protein</fullName>
    </recommendedName>
</protein>
<organism evidence="3 4">
    <name type="scientific">Hyphomicrobium nitrativorans NL23</name>
    <dbReference type="NCBI Taxonomy" id="1029756"/>
    <lineage>
        <taxon>Bacteria</taxon>
        <taxon>Pseudomonadati</taxon>
        <taxon>Pseudomonadota</taxon>
        <taxon>Alphaproteobacteria</taxon>
        <taxon>Hyphomicrobiales</taxon>
        <taxon>Hyphomicrobiaceae</taxon>
        <taxon>Hyphomicrobium</taxon>
    </lineage>
</organism>
<keyword evidence="4" id="KW-1185">Reference proteome</keyword>
<dbReference type="KEGG" id="hni:W911_07620"/>
<dbReference type="RefSeq" id="WP_023786912.1">
    <property type="nucleotide sequence ID" value="NC_022997.1"/>
</dbReference>
<dbReference type="CDD" id="cd00279">
    <property type="entry name" value="YlxR"/>
    <property type="match status" value="1"/>
</dbReference>
<dbReference type="Gene3D" id="3.30.1330.30">
    <property type="match status" value="1"/>
</dbReference>
<evidence type="ECO:0000259" key="2">
    <source>
        <dbReference type="Pfam" id="PF04296"/>
    </source>
</evidence>
<accession>V5SEA9</accession>
<evidence type="ECO:0000313" key="4">
    <source>
        <dbReference type="Proteomes" id="UP000018542"/>
    </source>
</evidence>
<dbReference type="AlphaFoldDB" id="V5SEA9"/>
<dbReference type="Pfam" id="PF04296">
    <property type="entry name" value="YlxR"/>
    <property type="match status" value="1"/>
</dbReference>
<dbReference type="OrthoDB" id="9799836at2"/>
<feature type="compositionally biased region" description="Basic and acidic residues" evidence="1">
    <location>
        <begin position="1"/>
        <end position="13"/>
    </location>
</feature>
<dbReference type="PATRIC" id="fig|1029756.8.peg.1594"/>
<dbReference type="SUPFAM" id="SSF55315">
    <property type="entry name" value="L30e-like"/>
    <property type="match status" value="1"/>
</dbReference>
<dbReference type="InterPro" id="IPR007393">
    <property type="entry name" value="YlxR_dom"/>
</dbReference>